<gene>
    <name evidence="1" type="ORF">HPBE_LOCUS3240</name>
</gene>
<accession>A0A3P7VC09</accession>
<name>A0A183FAP7_HELPZ</name>
<reference evidence="1 2" key="1">
    <citation type="submission" date="2018-11" db="EMBL/GenBank/DDBJ databases">
        <authorList>
            <consortium name="Pathogen Informatics"/>
        </authorList>
    </citation>
    <scope>NUCLEOTIDE SEQUENCE [LARGE SCALE GENOMIC DNA]</scope>
</reference>
<keyword evidence="2" id="KW-1185">Reference proteome</keyword>
<evidence type="ECO:0000313" key="3">
    <source>
        <dbReference type="WBParaSite" id="HPBE_0000323901-mRNA-1"/>
    </source>
</evidence>
<dbReference type="AlphaFoldDB" id="A0A183FAP7"/>
<proteinExistence type="predicted"/>
<dbReference type="Proteomes" id="UP000050761">
    <property type="component" value="Unassembled WGS sequence"/>
</dbReference>
<accession>A0A183FAP7</accession>
<organism evidence="2 3">
    <name type="scientific">Heligmosomoides polygyrus</name>
    <name type="common">Parasitic roundworm</name>
    <dbReference type="NCBI Taxonomy" id="6339"/>
    <lineage>
        <taxon>Eukaryota</taxon>
        <taxon>Metazoa</taxon>
        <taxon>Ecdysozoa</taxon>
        <taxon>Nematoda</taxon>
        <taxon>Chromadorea</taxon>
        <taxon>Rhabditida</taxon>
        <taxon>Rhabditina</taxon>
        <taxon>Rhabditomorpha</taxon>
        <taxon>Strongyloidea</taxon>
        <taxon>Heligmosomidae</taxon>
        <taxon>Heligmosomoides</taxon>
    </lineage>
</organism>
<reference evidence="3" key="2">
    <citation type="submission" date="2019-09" db="UniProtKB">
        <authorList>
            <consortium name="WormBaseParasite"/>
        </authorList>
    </citation>
    <scope>IDENTIFICATION</scope>
</reference>
<dbReference type="WBParaSite" id="HPBE_0000323901-mRNA-1">
    <property type="protein sequence ID" value="HPBE_0000323901-mRNA-1"/>
    <property type="gene ID" value="HPBE_0000323901"/>
</dbReference>
<protein>
    <submittedName>
        <fullName evidence="3">Mediator of RNA polymerase II transcription subunit 7</fullName>
    </submittedName>
</protein>
<sequence length="193" mass="21697">MTTEHVSNLVRIPMNTGQTRQDLAQLAQSPKGRICAPLLWATYVFCSGQQLHGDARDPPMFPGNYPAFVNPTSWPGLPERSTEVVGGAPHSEVGVPSVNADYQERDIIGWVEAVRVKLFETYELFLLLYNAYRPGSILPLLEHGVIPPHVFELVETGGDQEGMIEEFRIQIIELYARILFLFEANMNRSRQVS</sequence>
<dbReference type="EMBL" id="UZAH01007335">
    <property type="protein sequence ID" value="VDO32507.1"/>
    <property type="molecule type" value="Genomic_DNA"/>
</dbReference>
<evidence type="ECO:0000313" key="2">
    <source>
        <dbReference type="Proteomes" id="UP000050761"/>
    </source>
</evidence>
<evidence type="ECO:0000313" key="1">
    <source>
        <dbReference type="EMBL" id="VDO32507.1"/>
    </source>
</evidence>